<dbReference type="AlphaFoldDB" id="A0A397TKH1"/>
<reference evidence="1 2" key="1">
    <citation type="submission" date="2018-06" db="EMBL/GenBank/DDBJ databases">
        <title>Comparative genomics reveals the genomic features of Rhizophagus irregularis, R. cerebriforme, R. diaphanum and Gigaspora rosea, and their symbiotic lifestyle signature.</title>
        <authorList>
            <person name="Morin E."/>
            <person name="San Clemente H."/>
            <person name="Chen E.C.H."/>
            <person name="De La Providencia I."/>
            <person name="Hainaut M."/>
            <person name="Kuo A."/>
            <person name="Kohler A."/>
            <person name="Murat C."/>
            <person name="Tang N."/>
            <person name="Roy S."/>
            <person name="Loubradou J."/>
            <person name="Henrissat B."/>
            <person name="Grigoriev I.V."/>
            <person name="Corradi N."/>
            <person name="Roux C."/>
            <person name="Martin F.M."/>
        </authorList>
    </citation>
    <scope>NUCLEOTIDE SEQUENCE [LARGE SCALE GENOMIC DNA]</scope>
    <source>
        <strain evidence="1 2">DAOM 227022</strain>
    </source>
</reference>
<dbReference type="Proteomes" id="UP000265703">
    <property type="component" value="Unassembled WGS sequence"/>
</dbReference>
<evidence type="ECO:0000313" key="2">
    <source>
        <dbReference type="Proteomes" id="UP000265703"/>
    </source>
</evidence>
<gene>
    <name evidence="1" type="ORF">C1645_814650</name>
</gene>
<protein>
    <recommendedName>
        <fullName evidence="3">F-box domain-containing protein</fullName>
    </recommendedName>
</protein>
<keyword evidence="2" id="KW-1185">Reference proteome</keyword>
<accession>A0A397TKH1</accession>
<comment type="caution">
    <text evidence="1">The sequence shown here is derived from an EMBL/GenBank/DDBJ whole genome shotgun (WGS) entry which is preliminary data.</text>
</comment>
<name>A0A397TKH1_9GLOM</name>
<evidence type="ECO:0008006" key="3">
    <source>
        <dbReference type="Google" id="ProtNLM"/>
    </source>
</evidence>
<organism evidence="1 2">
    <name type="scientific">Glomus cerebriforme</name>
    <dbReference type="NCBI Taxonomy" id="658196"/>
    <lineage>
        <taxon>Eukaryota</taxon>
        <taxon>Fungi</taxon>
        <taxon>Fungi incertae sedis</taxon>
        <taxon>Mucoromycota</taxon>
        <taxon>Glomeromycotina</taxon>
        <taxon>Glomeromycetes</taxon>
        <taxon>Glomerales</taxon>
        <taxon>Glomeraceae</taxon>
        <taxon>Glomus</taxon>
    </lineage>
</organism>
<evidence type="ECO:0000313" key="1">
    <source>
        <dbReference type="EMBL" id="RIA96995.1"/>
    </source>
</evidence>
<proteinExistence type="predicted"/>
<sequence>MPPQLNFDCLNLIFKFIIEDDDSPALLYSFSLVNRIWCQAAIPLLWSNPWKFHKTDVNLPWKRSILIRTYFSCLYQESREILINENFFKELFLNESSSSTIKINNNNNSLIKNIQKRPTFEYSKLLRHLKLNSLVYSIKFWIKFNLSSSHSETIYYNALMEMINYLLNKPTCLFTLDIRYCDGEHRRSLQILTDLLESSNGKIKSLLELRNFEYDGGIIPELQQIFKSLSTTSHKIKKMTIYPDIMIENLANFIKVQENLSEVTITHGPTDLWMYYDWKGNEIINTIIERANLITCLILGDIYFPLSFLSLFGNLKELYLKSLYFNENWESLSEIFLPNLQILHFEQKNSELSLLTKFIQNNSSELLQIIIKDEYVETPFLTKDLFIVMTNYCHDLTLYEGPIISNVTNELKEFLISCKNILTLHLHSTNRNLVYENFDDLLNVISQVIPIKLTKLIISGRWTITSNSLELFLKSRENLPSKRKISFYWGSLVNYEGKFRNICRRYQKKGIVDDYGDFLKL</sequence>
<dbReference type="EMBL" id="QKYT01000036">
    <property type="protein sequence ID" value="RIA96995.1"/>
    <property type="molecule type" value="Genomic_DNA"/>
</dbReference>
<dbReference type="OrthoDB" id="2351680at2759"/>